<feature type="signal peptide" evidence="1">
    <location>
        <begin position="1"/>
        <end position="19"/>
    </location>
</feature>
<reference evidence="2 3" key="1">
    <citation type="submission" date="2016-11" db="EMBL/GenBank/DDBJ databases">
        <title>Draft Genome Sequences of Nine Cyanobacterial Strains from Diverse Habitats.</title>
        <authorList>
            <person name="Zhu T."/>
            <person name="Hou S."/>
            <person name="Lu X."/>
            <person name="Hess W.R."/>
        </authorList>
    </citation>
    <scope>NUCLEOTIDE SEQUENCE [LARGE SCALE GENOMIC DNA]</scope>
    <source>
        <strain evidence="2 3">NIES-592</strain>
    </source>
</reference>
<proteinExistence type="predicted"/>
<dbReference type="Proteomes" id="UP000186391">
    <property type="component" value="Unassembled WGS sequence"/>
</dbReference>
<keyword evidence="1" id="KW-0732">Signal</keyword>
<comment type="caution">
    <text evidence="2">The sequence shown here is derived from an EMBL/GenBank/DDBJ whole genome shotgun (WGS) entry which is preliminary data.</text>
</comment>
<dbReference type="EMBL" id="MRCA01000003">
    <property type="protein sequence ID" value="OKH14825.1"/>
    <property type="molecule type" value="Genomic_DNA"/>
</dbReference>
<keyword evidence="3" id="KW-1185">Reference proteome</keyword>
<evidence type="ECO:0000256" key="1">
    <source>
        <dbReference type="SAM" id="SignalP"/>
    </source>
</evidence>
<dbReference type="AlphaFoldDB" id="A0A1U7H1M9"/>
<protein>
    <submittedName>
        <fullName evidence="2">Uncharacterized protein</fullName>
    </submittedName>
</protein>
<accession>A0A1U7H1M9</accession>
<organism evidence="2 3">
    <name type="scientific">Fischerella major NIES-592</name>
    <dbReference type="NCBI Taxonomy" id="210994"/>
    <lineage>
        <taxon>Bacteria</taxon>
        <taxon>Bacillati</taxon>
        <taxon>Cyanobacteriota</taxon>
        <taxon>Cyanophyceae</taxon>
        <taxon>Nostocales</taxon>
        <taxon>Hapalosiphonaceae</taxon>
        <taxon>Fischerella</taxon>
    </lineage>
</organism>
<dbReference type="RefSeq" id="WP_073555422.1">
    <property type="nucleotide sequence ID" value="NZ_MRCA01000003.1"/>
</dbReference>
<name>A0A1U7H1M9_9CYAN</name>
<gene>
    <name evidence="2" type="ORF">NIES592_08080</name>
</gene>
<evidence type="ECO:0000313" key="3">
    <source>
        <dbReference type="Proteomes" id="UP000186391"/>
    </source>
</evidence>
<evidence type="ECO:0000313" key="2">
    <source>
        <dbReference type="EMBL" id="OKH14825.1"/>
    </source>
</evidence>
<feature type="chain" id="PRO_5012278882" evidence="1">
    <location>
        <begin position="20"/>
        <end position="142"/>
    </location>
</feature>
<sequence>MLKAVSVALALLIPAPALAGELYFVRPDESQYIKYEIELKQFFTNFAAEDAGKYLRTSDSQRRRDGQLLCTMLTAYPTEEYLTSVLERHRLLYDDPQKLRSEIAYSLGVAAAAIDAMCTEHRASLMDFFENYNATGTSSQNR</sequence>